<sequence>MANGKASLAWSIIVSSSGSGEAHINTNYDMKRIVVKRNKVPLMSNLLADIVEVLDRYETESGNRVIIGCLIELDGGTWYEWDGESLVPLSTDIKVIKKKIVMDYFGHSNA</sequence>
<gene>
    <name evidence="1" type="ORF">LCGC14_1906330</name>
</gene>
<evidence type="ECO:0000313" key="1">
    <source>
        <dbReference type="EMBL" id="KKL90272.1"/>
    </source>
</evidence>
<proteinExistence type="predicted"/>
<dbReference type="AlphaFoldDB" id="A0A0F9IT93"/>
<accession>A0A0F9IT93</accession>
<dbReference type="EMBL" id="LAZR01020052">
    <property type="protein sequence ID" value="KKL90272.1"/>
    <property type="molecule type" value="Genomic_DNA"/>
</dbReference>
<reference evidence="1" key="1">
    <citation type="journal article" date="2015" name="Nature">
        <title>Complex archaea that bridge the gap between prokaryotes and eukaryotes.</title>
        <authorList>
            <person name="Spang A."/>
            <person name="Saw J.H."/>
            <person name="Jorgensen S.L."/>
            <person name="Zaremba-Niedzwiedzka K."/>
            <person name="Martijn J."/>
            <person name="Lind A.E."/>
            <person name="van Eijk R."/>
            <person name="Schleper C."/>
            <person name="Guy L."/>
            <person name="Ettema T.J."/>
        </authorList>
    </citation>
    <scope>NUCLEOTIDE SEQUENCE</scope>
</reference>
<comment type="caution">
    <text evidence="1">The sequence shown here is derived from an EMBL/GenBank/DDBJ whole genome shotgun (WGS) entry which is preliminary data.</text>
</comment>
<organism evidence="1">
    <name type="scientific">marine sediment metagenome</name>
    <dbReference type="NCBI Taxonomy" id="412755"/>
    <lineage>
        <taxon>unclassified sequences</taxon>
        <taxon>metagenomes</taxon>
        <taxon>ecological metagenomes</taxon>
    </lineage>
</organism>
<protein>
    <submittedName>
        <fullName evidence="1">Uncharacterized protein</fullName>
    </submittedName>
</protein>
<name>A0A0F9IT93_9ZZZZ</name>